<dbReference type="EMBL" id="LT906462">
    <property type="protein sequence ID" value="SNV55117.1"/>
    <property type="molecule type" value="Genomic_DNA"/>
</dbReference>
<keyword evidence="1" id="KW-0472">Membrane</keyword>
<dbReference type="AlphaFoldDB" id="A0A239Y8C3"/>
<organism evidence="2 3">
    <name type="scientific">Mammaliicoccus stepanovicii</name>
    <dbReference type="NCBI Taxonomy" id="643214"/>
    <lineage>
        <taxon>Bacteria</taxon>
        <taxon>Bacillati</taxon>
        <taxon>Bacillota</taxon>
        <taxon>Bacilli</taxon>
        <taxon>Bacillales</taxon>
        <taxon>Staphylococcaceae</taxon>
        <taxon>Mammaliicoccus</taxon>
    </lineage>
</organism>
<keyword evidence="1" id="KW-0812">Transmembrane</keyword>
<evidence type="ECO:0000313" key="2">
    <source>
        <dbReference type="EMBL" id="SNV55117.1"/>
    </source>
</evidence>
<name>A0A239Y8C3_9STAP</name>
<feature type="transmembrane region" description="Helical" evidence="1">
    <location>
        <begin position="7"/>
        <end position="25"/>
    </location>
</feature>
<feature type="transmembrane region" description="Helical" evidence="1">
    <location>
        <begin position="70"/>
        <end position="90"/>
    </location>
</feature>
<dbReference type="RefSeq" id="WP_095085374.1">
    <property type="nucleotide sequence ID" value="NZ_BMDM01000015.1"/>
</dbReference>
<keyword evidence="3" id="KW-1185">Reference proteome</keyword>
<gene>
    <name evidence="2" type="ORF">SAMEA4384403_00147</name>
</gene>
<proteinExistence type="predicted"/>
<feature type="transmembrane region" description="Helical" evidence="1">
    <location>
        <begin position="96"/>
        <end position="113"/>
    </location>
</feature>
<feature type="transmembrane region" description="Helical" evidence="1">
    <location>
        <begin position="31"/>
        <end position="50"/>
    </location>
</feature>
<evidence type="ECO:0000256" key="1">
    <source>
        <dbReference type="SAM" id="Phobius"/>
    </source>
</evidence>
<evidence type="ECO:0000313" key="3">
    <source>
        <dbReference type="Proteomes" id="UP000242084"/>
    </source>
</evidence>
<reference evidence="2 3" key="1">
    <citation type="submission" date="2017-06" db="EMBL/GenBank/DDBJ databases">
        <authorList>
            <consortium name="Pathogen Informatics"/>
        </authorList>
    </citation>
    <scope>NUCLEOTIDE SEQUENCE [LARGE SCALE GENOMIC DNA]</scope>
    <source>
        <strain evidence="2 3">NCTC13839</strain>
    </source>
</reference>
<dbReference type="KEGG" id="sste:SAMEA4384403_0147"/>
<keyword evidence="1" id="KW-1133">Transmembrane helix</keyword>
<dbReference type="Proteomes" id="UP000242084">
    <property type="component" value="Chromosome 1"/>
</dbReference>
<sequence>MDFVMKYMFHIRFALIVIFIFSSIMVIETKYAEVLLMTFVIIFITLLYVLSSIEKKFKSIDLSVFKFYTAIRFILIYVAFAAMIFISYSPNLSKESIYFVSVSVVFWVINYYLEFKEKKNLINQSEEKEETFINR</sequence>
<accession>A0A239Y8C3</accession>
<protein>
    <submittedName>
        <fullName evidence="2">Uncharacterized protein</fullName>
    </submittedName>
</protein>